<keyword evidence="1" id="KW-1133">Transmembrane helix</keyword>
<organism evidence="2 3">
    <name type="scientific">Xenorhabdus bovienii str. puntauvense</name>
    <dbReference type="NCBI Taxonomy" id="1398201"/>
    <lineage>
        <taxon>Bacteria</taxon>
        <taxon>Pseudomonadati</taxon>
        <taxon>Pseudomonadota</taxon>
        <taxon>Gammaproteobacteria</taxon>
        <taxon>Enterobacterales</taxon>
        <taxon>Morganellaceae</taxon>
        <taxon>Xenorhabdus</taxon>
    </lineage>
</organism>
<evidence type="ECO:0000313" key="2">
    <source>
        <dbReference type="EMBL" id="CDG97746.1"/>
    </source>
</evidence>
<evidence type="ECO:0000256" key="1">
    <source>
        <dbReference type="SAM" id="Phobius"/>
    </source>
</evidence>
<keyword evidence="1" id="KW-0812">Transmembrane</keyword>
<sequence>MDYYGRLYKYPHLPIQVFWFDRDEWLLLIASYIGSMQVGGISFFIFFTATTIAISIKRSHGRGYFRHFLYKFGLVEYKLYPDSTAEKFDE</sequence>
<evidence type="ECO:0000313" key="3">
    <source>
        <dbReference type="Proteomes" id="UP000028511"/>
    </source>
</evidence>
<reference evidence="2" key="1">
    <citation type="submission" date="2013-07" db="EMBL/GenBank/DDBJ databases">
        <title>Sub-species coevolution in mutualistic symbiosis.</title>
        <authorList>
            <person name="Murfin K."/>
            <person name="Klassen J."/>
            <person name="Lee M."/>
            <person name="Forst S."/>
            <person name="Stock P."/>
            <person name="Goodrich-Blair H."/>
        </authorList>
    </citation>
    <scope>NUCLEOTIDE SEQUENCE [LARGE SCALE GENOMIC DNA]</scope>
    <source>
        <strain evidence="2">Puntauvense</strain>
    </source>
</reference>
<keyword evidence="1" id="KW-0472">Membrane</keyword>
<feature type="transmembrane region" description="Helical" evidence="1">
    <location>
        <begin position="25"/>
        <end position="56"/>
    </location>
</feature>
<gene>
    <name evidence="2" type="ORF">XBP1_2810016</name>
</gene>
<protein>
    <recommendedName>
        <fullName evidence="4">Type IV conjugative transfer system protein TraL</fullName>
    </recommendedName>
</protein>
<dbReference type="Proteomes" id="UP000028511">
    <property type="component" value="Unassembled WGS sequence"/>
</dbReference>
<name>A0A077N687_XENBV</name>
<proteinExistence type="predicted"/>
<comment type="caution">
    <text evidence="2">The sequence shown here is derived from an EMBL/GenBank/DDBJ whole genome shotgun (WGS) entry which is preliminary data.</text>
</comment>
<dbReference type="HOGENOM" id="CLU_188985_0_0_6"/>
<dbReference type="EMBL" id="CBSW010000203">
    <property type="protein sequence ID" value="CDG97746.1"/>
    <property type="molecule type" value="Genomic_DNA"/>
</dbReference>
<dbReference type="RefSeq" id="WP_038218255.1">
    <property type="nucleotide sequence ID" value="NZ_CAWLWN010000237.1"/>
</dbReference>
<evidence type="ECO:0008006" key="4">
    <source>
        <dbReference type="Google" id="ProtNLM"/>
    </source>
</evidence>
<accession>A0A077N687</accession>
<dbReference type="AlphaFoldDB" id="A0A077N687"/>